<reference evidence="1 2" key="1">
    <citation type="submission" date="2020-05" db="EMBL/GenBank/DDBJ databases">
        <title>Identification and distribution of gene clusters putatively required for synthesis of sphingolipid metabolism inhibitors in phylogenetically diverse species of the filamentous fungus Fusarium.</title>
        <authorList>
            <person name="Kim H.-S."/>
            <person name="Busman M."/>
            <person name="Brown D.W."/>
            <person name="Divon H."/>
            <person name="Uhlig S."/>
            <person name="Proctor R.H."/>
        </authorList>
    </citation>
    <scope>NUCLEOTIDE SEQUENCE [LARGE SCALE GENOMIC DNA]</scope>
    <source>
        <strain evidence="1 2">NRRL 20693</strain>
    </source>
</reference>
<organism evidence="1 2">
    <name type="scientific">Fusarium heterosporum</name>
    <dbReference type="NCBI Taxonomy" id="42747"/>
    <lineage>
        <taxon>Eukaryota</taxon>
        <taxon>Fungi</taxon>
        <taxon>Dikarya</taxon>
        <taxon>Ascomycota</taxon>
        <taxon>Pezizomycotina</taxon>
        <taxon>Sordariomycetes</taxon>
        <taxon>Hypocreomycetidae</taxon>
        <taxon>Hypocreales</taxon>
        <taxon>Nectriaceae</taxon>
        <taxon>Fusarium</taxon>
        <taxon>Fusarium heterosporum species complex</taxon>
    </lineage>
</organism>
<evidence type="ECO:0000313" key="1">
    <source>
        <dbReference type="EMBL" id="KAF5664274.1"/>
    </source>
</evidence>
<comment type="caution">
    <text evidence="1">The sequence shown here is derived from an EMBL/GenBank/DDBJ whole genome shotgun (WGS) entry which is preliminary data.</text>
</comment>
<evidence type="ECO:0000313" key="2">
    <source>
        <dbReference type="Proteomes" id="UP000567885"/>
    </source>
</evidence>
<dbReference type="AlphaFoldDB" id="A0A8H5T835"/>
<accession>A0A8H5T835</accession>
<protein>
    <submittedName>
        <fullName evidence="1">Uncharacterized protein</fullName>
    </submittedName>
</protein>
<sequence length="389" mass="45206">MVLSTPFEKLPTELVTIVLRNLESPDDIGSVIQADSHILHIYSQNQPYILRPLRQALHHQFPGQNLTQAAVACRLRKMESDFSCLTRAQVKEKVNQVLLRPPEPVARLNLRAMSTLYCLLEESRVLTADYSREAWNLAQYLAAEETGNCGPMIPLSSPLSETEIEQMQKAYLLFDTYRHTLRYSTFLLQDYCTLGEQHMASFYIPYEFAYQDKLVCVRTFQAVFRFVFRKYQHILNRDSWWMTVPTQPEINGTAWRVAKKHFFKNPPQDDLQFSAFLSSQNYQTLIDLQAMGEIQLVKRIASLYRRYSRLKGNPLNSPLVMFADLKPWKEIGCAPDDMCCELWISGAFMLDKERLLQLGEGWIDYAWELKEYFGLDNQSDDESDDEFGV</sequence>
<name>A0A8H5T835_FUSHE</name>
<dbReference type="EMBL" id="JAAGWQ010000135">
    <property type="protein sequence ID" value="KAF5664274.1"/>
    <property type="molecule type" value="Genomic_DNA"/>
</dbReference>
<proteinExistence type="predicted"/>
<dbReference type="Proteomes" id="UP000567885">
    <property type="component" value="Unassembled WGS sequence"/>
</dbReference>
<gene>
    <name evidence="1" type="ORF">FHETE_7156</name>
</gene>
<dbReference type="OrthoDB" id="5074856at2759"/>
<keyword evidence="2" id="KW-1185">Reference proteome</keyword>